<reference evidence="1" key="2">
    <citation type="submission" date="2025-08" db="UniProtKB">
        <authorList>
            <consortium name="Ensembl"/>
        </authorList>
    </citation>
    <scope>IDENTIFICATION</scope>
</reference>
<sequence>EFATPIQNPSGNIRFIAPFWDNLAGGTLRFQLDQNSAGIGNTTCDLPRINDLIRNHLSINFTAKMVLRIEWDALTIFPPSLYPNS</sequence>
<proteinExistence type="predicted"/>
<name>F7AB95_CIOIN</name>
<evidence type="ECO:0000313" key="1">
    <source>
        <dbReference type="Ensembl" id="ENSCINP00000023084.2"/>
    </source>
</evidence>
<dbReference type="Ensembl" id="ENSCINT00000023330.2">
    <property type="protein sequence ID" value="ENSCINP00000023084.2"/>
    <property type="gene ID" value="ENSCING00000012341.2"/>
</dbReference>
<reference evidence="2" key="1">
    <citation type="journal article" date="2002" name="Science">
        <title>The draft genome of Ciona intestinalis: insights into chordate and vertebrate origins.</title>
        <authorList>
            <person name="Dehal P."/>
            <person name="Satou Y."/>
            <person name="Campbell R.K."/>
            <person name="Chapman J."/>
            <person name="Degnan B."/>
            <person name="De Tomaso A."/>
            <person name="Davidson B."/>
            <person name="Di Gregorio A."/>
            <person name="Gelpke M."/>
            <person name="Goodstein D.M."/>
            <person name="Harafuji N."/>
            <person name="Hastings K.E."/>
            <person name="Ho I."/>
            <person name="Hotta K."/>
            <person name="Huang W."/>
            <person name="Kawashima T."/>
            <person name="Lemaire P."/>
            <person name="Martinez D."/>
            <person name="Meinertzhagen I.A."/>
            <person name="Necula S."/>
            <person name="Nonaka M."/>
            <person name="Putnam N."/>
            <person name="Rash S."/>
            <person name="Saiga H."/>
            <person name="Satake M."/>
            <person name="Terry A."/>
            <person name="Yamada L."/>
            <person name="Wang H.G."/>
            <person name="Awazu S."/>
            <person name="Azumi K."/>
            <person name="Boore J."/>
            <person name="Branno M."/>
            <person name="Chin-Bow S."/>
            <person name="DeSantis R."/>
            <person name="Doyle S."/>
            <person name="Francino P."/>
            <person name="Keys D.N."/>
            <person name="Haga S."/>
            <person name="Hayashi H."/>
            <person name="Hino K."/>
            <person name="Imai K.S."/>
            <person name="Inaba K."/>
            <person name="Kano S."/>
            <person name="Kobayashi K."/>
            <person name="Kobayashi M."/>
            <person name="Lee B.I."/>
            <person name="Makabe K.W."/>
            <person name="Manohar C."/>
            <person name="Matassi G."/>
            <person name="Medina M."/>
            <person name="Mochizuki Y."/>
            <person name="Mount S."/>
            <person name="Morishita T."/>
            <person name="Miura S."/>
            <person name="Nakayama A."/>
            <person name="Nishizaka S."/>
            <person name="Nomoto H."/>
            <person name="Ohta F."/>
            <person name="Oishi K."/>
            <person name="Rigoutsos I."/>
            <person name="Sano M."/>
            <person name="Sasaki A."/>
            <person name="Sasakura Y."/>
            <person name="Shoguchi E."/>
            <person name="Shin-i T."/>
            <person name="Spagnuolo A."/>
            <person name="Stainier D."/>
            <person name="Suzuki M.M."/>
            <person name="Tassy O."/>
            <person name="Takatori N."/>
            <person name="Tokuoka M."/>
            <person name="Yagi K."/>
            <person name="Yoshizaki F."/>
            <person name="Wada S."/>
            <person name="Zhang C."/>
            <person name="Hyatt P.D."/>
            <person name="Larimer F."/>
            <person name="Detter C."/>
            <person name="Doggett N."/>
            <person name="Glavina T."/>
            <person name="Hawkins T."/>
            <person name="Richardson P."/>
            <person name="Lucas S."/>
            <person name="Kohara Y."/>
            <person name="Levine M."/>
            <person name="Satoh N."/>
            <person name="Rokhsar D.S."/>
        </authorList>
    </citation>
    <scope>NUCLEOTIDE SEQUENCE [LARGE SCALE GENOMIC DNA]</scope>
</reference>
<organism evidence="1 2">
    <name type="scientific">Ciona intestinalis</name>
    <name type="common">Transparent sea squirt</name>
    <name type="synonym">Ascidia intestinalis</name>
    <dbReference type="NCBI Taxonomy" id="7719"/>
    <lineage>
        <taxon>Eukaryota</taxon>
        <taxon>Metazoa</taxon>
        <taxon>Chordata</taxon>
        <taxon>Tunicata</taxon>
        <taxon>Ascidiacea</taxon>
        <taxon>Phlebobranchia</taxon>
        <taxon>Cionidae</taxon>
        <taxon>Ciona</taxon>
    </lineage>
</organism>
<dbReference type="HOGENOM" id="CLU_2518254_0_0_1"/>
<accession>F7AB95</accession>
<keyword evidence="2" id="KW-1185">Reference proteome</keyword>
<dbReference type="InParanoid" id="F7AB95"/>
<dbReference type="Proteomes" id="UP000008144">
    <property type="component" value="Unassembled WGS sequence"/>
</dbReference>
<evidence type="ECO:0000313" key="2">
    <source>
        <dbReference type="Proteomes" id="UP000008144"/>
    </source>
</evidence>
<reference evidence="1" key="3">
    <citation type="submission" date="2025-09" db="UniProtKB">
        <authorList>
            <consortium name="Ensembl"/>
        </authorList>
    </citation>
    <scope>IDENTIFICATION</scope>
</reference>
<dbReference type="AlphaFoldDB" id="F7AB95"/>
<protein>
    <submittedName>
        <fullName evidence="1">Uncharacterized protein</fullName>
    </submittedName>
</protein>